<accession>S4PB19</accession>
<reference evidence="2" key="1">
    <citation type="journal article" date="2013" name="BMC Genomics">
        <title>Unscrambling butterfly oogenesis.</title>
        <authorList>
            <person name="Carter J.M."/>
            <person name="Baker S.C."/>
            <person name="Pink R."/>
            <person name="Carter D.R."/>
            <person name="Collins A."/>
            <person name="Tomlin J."/>
            <person name="Gibbs M."/>
            <person name="Breuker C.J."/>
        </authorList>
    </citation>
    <scope>NUCLEOTIDE SEQUENCE</scope>
    <source>
        <tissue evidence="2">Ovary</tissue>
    </source>
</reference>
<feature type="non-terminal residue" evidence="2">
    <location>
        <position position="74"/>
    </location>
</feature>
<sequence>VRQGTETLRRERPQSQLVAPKDPPVTRPYSIAGTSHLRVSRPTSVPLQKPATVTTPQMEQPRPSSGVDRMSALP</sequence>
<feature type="region of interest" description="Disordered" evidence="1">
    <location>
        <begin position="1"/>
        <end position="74"/>
    </location>
</feature>
<dbReference type="EMBL" id="GAIX01003004">
    <property type="protein sequence ID" value="JAA89556.1"/>
    <property type="molecule type" value="Transcribed_RNA"/>
</dbReference>
<organism evidence="2">
    <name type="scientific">Pararge aegeria</name>
    <name type="common">speckled wood butterfly</name>
    <dbReference type="NCBI Taxonomy" id="116150"/>
    <lineage>
        <taxon>Eukaryota</taxon>
        <taxon>Metazoa</taxon>
        <taxon>Ecdysozoa</taxon>
        <taxon>Arthropoda</taxon>
        <taxon>Hexapoda</taxon>
        <taxon>Insecta</taxon>
        <taxon>Pterygota</taxon>
        <taxon>Neoptera</taxon>
        <taxon>Endopterygota</taxon>
        <taxon>Lepidoptera</taxon>
        <taxon>Glossata</taxon>
        <taxon>Ditrysia</taxon>
        <taxon>Papilionoidea</taxon>
        <taxon>Nymphalidae</taxon>
        <taxon>Satyrinae</taxon>
        <taxon>Satyrini</taxon>
        <taxon>Parargina</taxon>
        <taxon>Pararge</taxon>
    </lineage>
</organism>
<feature type="compositionally biased region" description="Polar residues" evidence="1">
    <location>
        <begin position="41"/>
        <end position="58"/>
    </location>
</feature>
<evidence type="ECO:0000256" key="1">
    <source>
        <dbReference type="SAM" id="MobiDB-lite"/>
    </source>
</evidence>
<reference evidence="2" key="2">
    <citation type="submission" date="2013-05" db="EMBL/GenBank/DDBJ databases">
        <authorList>
            <person name="Carter J.-M."/>
            <person name="Baker S.C."/>
            <person name="Pink R."/>
            <person name="Carter D.R.F."/>
            <person name="Collins A."/>
            <person name="Tomlin J."/>
            <person name="Gibbs M."/>
            <person name="Breuker C.J."/>
        </authorList>
    </citation>
    <scope>NUCLEOTIDE SEQUENCE</scope>
    <source>
        <tissue evidence="2">Ovary</tissue>
    </source>
</reference>
<dbReference type="AlphaFoldDB" id="S4PB19"/>
<feature type="non-terminal residue" evidence="2">
    <location>
        <position position="1"/>
    </location>
</feature>
<proteinExistence type="predicted"/>
<name>S4PB19_9NEOP</name>
<protein>
    <submittedName>
        <fullName evidence="2">Leucine-rich repeat-containing protein 37A</fullName>
    </submittedName>
</protein>
<evidence type="ECO:0000313" key="2">
    <source>
        <dbReference type="EMBL" id="JAA89556.1"/>
    </source>
</evidence>